<evidence type="ECO:0000256" key="1">
    <source>
        <dbReference type="ARBA" id="ARBA00022475"/>
    </source>
</evidence>
<name>A0A1M5A7J7_9THEO</name>
<feature type="transmembrane region" description="Helical" evidence="8">
    <location>
        <begin position="144"/>
        <end position="161"/>
    </location>
</feature>
<dbReference type="Proteomes" id="UP000184088">
    <property type="component" value="Unassembled WGS sequence"/>
</dbReference>
<feature type="transmembrane region" description="Helical" evidence="8">
    <location>
        <begin position="167"/>
        <end position="190"/>
    </location>
</feature>
<evidence type="ECO:0000256" key="5">
    <source>
        <dbReference type="ARBA" id="ARBA00022801"/>
    </source>
</evidence>
<keyword evidence="3" id="KW-0645">Protease</keyword>
<keyword evidence="7 8" id="KW-0472">Membrane</keyword>
<dbReference type="GO" id="GO:0016020">
    <property type="term" value="C:membrane"/>
    <property type="evidence" value="ECO:0007669"/>
    <property type="project" value="InterPro"/>
</dbReference>
<evidence type="ECO:0000313" key="9">
    <source>
        <dbReference type="EMBL" id="SHF26144.1"/>
    </source>
</evidence>
<dbReference type="InterPro" id="IPR006741">
    <property type="entry name" value="AgrB"/>
</dbReference>
<reference evidence="9 10" key="1">
    <citation type="submission" date="2016-11" db="EMBL/GenBank/DDBJ databases">
        <authorList>
            <person name="Jaros S."/>
            <person name="Januszkiewicz K."/>
            <person name="Wedrychowicz H."/>
        </authorList>
    </citation>
    <scope>NUCLEOTIDE SEQUENCE [LARGE SCALE GENOMIC DNA]</scope>
    <source>
        <strain evidence="9 10">DSM 17918</strain>
    </source>
</reference>
<evidence type="ECO:0000256" key="7">
    <source>
        <dbReference type="ARBA" id="ARBA00023136"/>
    </source>
</evidence>
<keyword evidence="2" id="KW-0673">Quorum sensing</keyword>
<keyword evidence="6 8" id="KW-1133">Transmembrane helix</keyword>
<feature type="transmembrane region" description="Helical" evidence="8">
    <location>
        <begin position="81"/>
        <end position="101"/>
    </location>
</feature>
<dbReference type="OrthoDB" id="2854767at2"/>
<sequence>MEKVARKILEYIENKIPLNEEQRDYVYLGLQLILESLIEVITILIIALILGIFIETLVIVLVAGVFKLISGGAHCTTFGSCYTFSIILYPLSGIIANYMIITNYIKLHHIYILFSLIGIACFFYAPSQISIKPIADELRFRYKVTSLLFVMMTFIAVFILYTRDYRVLSISISIAMLFQAFFITPLGFYVTQVFDTLFAKLAAGKGVDP</sequence>
<evidence type="ECO:0000256" key="6">
    <source>
        <dbReference type="ARBA" id="ARBA00022989"/>
    </source>
</evidence>
<dbReference type="GO" id="GO:0006508">
    <property type="term" value="P:proteolysis"/>
    <property type="evidence" value="ECO:0007669"/>
    <property type="project" value="UniProtKB-KW"/>
</dbReference>
<evidence type="ECO:0000256" key="2">
    <source>
        <dbReference type="ARBA" id="ARBA00022654"/>
    </source>
</evidence>
<keyword evidence="10" id="KW-1185">Reference proteome</keyword>
<accession>A0A1M5A7J7</accession>
<organism evidence="9 10">
    <name type="scientific">Caldanaerobius fijiensis DSM 17918</name>
    <dbReference type="NCBI Taxonomy" id="1121256"/>
    <lineage>
        <taxon>Bacteria</taxon>
        <taxon>Bacillati</taxon>
        <taxon>Bacillota</taxon>
        <taxon>Clostridia</taxon>
        <taxon>Thermoanaerobacterales</taxon>
        <taxon>Thermoanaerobacteraceae</taxon>
        <taxon>Caldanaerobius</taxon>
    </lineage>
</organism>
<keyword evidence="5" id="KW-0378">Hydrolase</keyword>
<protein>
    <submittedName>
        <fullName evidence="9">Accessory gene regulator B</fullName>
    </submittedName>
</protein>
<dbReference type="Pfam" id="PF04647">
    <property type="entry name" value="AgrB"/>
    <property type="match status" value="1"/>
</dbReference>
<keyword evidence="1" id="KW-1003">Cell membrane</keyword>
<evidence type="ECO:0000313" key="10">
    <source>
        <dbReference type="Proteomes" id="UP000184088"/>
    </source>
</evidence>
<proteinExistence type="predicted"/>
<dbReference type="GO" id="GO:0008233">
    <property type="term" value="F:peptidase activity"/>
    <property type="evidence" value="ECO:0007669"/>
    <property type="project" value="UniProtKB-KW"/>
</dbReference>
<gene>
    <name evidence="9" type="ORF">SAMN02746089_01573</name>
</gene>
<dbReference type="EMBL" id="FQVH01000016">
    <property type="protein sequence ID" value="SHF26144.1"/>
    <property type="molecule type" value="Genomic_DNA"/>
</dbReference>
<keyword evidence="4 8" id="KW-0812">Transmembrane</keyword>
<evidence type="ECO:0000256" key="4">
    <source>
        <dbReference type="ARBA" id="ARBA00022692"/>
    </source>
</evidence>
<feature type="transmembrane region" description="Helical" evidence="8">
    <location>
        <begin position="107"/>
        <end position="124"/>
    </location>
</feature>
<evidence type="ECO:0000256" key="8">
    <source>
        <dbReference type="SAM" id="Phobius"/>
    </source>
</evidence>
<dbReference type="RefSeq" id="WP_073343665.1">
    <property type="nucleotide sequence ID" value="NZ_FQVH01000016.1"/>
</dbReference>
<dbReference type="STRING" id="1121256.SAMN02746089_01573"/>
<dbReference type="GO" id="GO:0009372">
    <property type="term" value="P:quorum sensing"/>
    <property type="evidence" value="ECO:0007669"/>
    <property type="project" value="UniProtKB-KW"/>
</dbReference>
<feature type="transmembrane region" description="Helical" evidence="8">
    <location>
        <begin position="40"/>
        <end position="69"/>
    </location>
</feature>
<evidence type="ECO:0000256" key="3">
    <source>
        <dbReference type="ARBA" id="ARBA00022670"/>
    </source>
</evidence>
<dbReference type="SMART" id="SM00793">
    <property type="entry name" value="AgrB"/>
    <property type="match status" value="1"/>
</dbReference>
<dbReference type="AlphaFoldDB" id="A0A1M5A7J7"/>